<evidence type="ECO:0000256" key="3">
    <source>
        <dbReference type="PIRSR" id="PIRSR001365-1"/>
    </source>
</evidence>
<gene>
    <name evidence="5" type="ORF">AWB72_01435</name>
</gene>
<feature type="binding site" evidence="4">
    <location>
        <position position="209"/>
    </location>
    <ligand>
        <name>pyruvate</name>
        <dbReference type="ChEBI" id="CHEBI:15361"/>
    </ligand>
</feature>
<evidence type="ECO:0000256" key="1">
    <source>
        <dbReference type="ARBA" id="ARBA00023239"/>
    </source>
</evidence>
<keyword evidence="6" id="KW-1185">Reference proteome</keyword>
<dbReference type="Gene3D" id="3.20.20.70">
    <property type="entry name" value="Aldolase class I"/>
    <property type="match status" value="1"/>
</dbReference>
<dbReference type="EMBL" id="FCNV02000002">
    <property type="protein sequence ID" value="SAL21198.1"/>
    <property type="molecule type" value="Genomic_DNA"/>
</dbReference>
<dbReference type="SUPFAM" id="SSF51569">
    <property type="entry name" value="Aldolase"/>
    <property type="match status" value="1"/>
</dbReference>
<evidence type="ECO:0000256" key="2">
    <source>
        <dbReference type="PIRNR" id="PIRNR001365"/>
    </source>
</evidence>
<comment type="similarity">
    <text evidence="2">Belongs to the DapA family.</text>
</comment>
<sequence length="314" mass="33776">MGNNIFTGTIPALMTPCTAERAPDYDALVAKGRELVGLGMNAVVYCGSMGDWPLLSAAQRQEGVARLVDAGVPTIVGTGAVNSKEAVSHAAHAAKVGASGLMVIPRVLSRGASPAAQKAHFSAILEAAPALPAVIYNSPYYGFATRADLFFELRAKYPNLIGFKEFGGAADMRYAAEHITSQDENVTLMAGVDTQVFHGFVNCGARGAITGIGNALPREVLHLVDLCRKASDGDVTARRQARELEAALAVLSSFDEGTDLVLYYKYLMVLNGDKEYTLHFNETDALSEAQRRYAETQFNLFRKWYAGWSKEVSA</sequence>
<evidence type="ECO:0000313" key="5">
    <source>
        <dbReference type="EMBL" id="SAL21198.1"/>
    </source>
</evidence>
<evidence type="ECO:0000313" key="6">
    <source>
        <dbReference type="Proteomes" id="UP000198263"/>
    </source>
</evidence>
<dbReference type="PIRSF" id="PIRSF001365">
    <property type="entry name" value="DHDPS"/>
    <property type="match status" value="1"/>
</dbReference>
<feature type="active site" description="Schiff-base intermediate with substrate" evidence="3">
    <location>
        <position position="164"/>
    </location>
</feature>
<dbReference type="OrthoDB" id="9782828at2"/>
<comment type="caution">
    <text evidence="5">The sequence shown here is derived from an EMBL/GenBank/DDBJ whole genome shotgun (WGS) entry which is preliminary data.</text>
</comment>
<name>A0A658QU22_9BURK</name>
<dbReference type="InterPro" id="IPR002220">
    <property type="entry name" value="DapA-like"/>
</dbReference>
<dbReference type="PANTHER" id="PTHR12128">
    <property type="entry name" value="DIHYDRODIPICOLINATE SYNTHASE"/>
    <property type="match status" value="1"/>
</dbReference>
<dbReference type="PRINTS" id="PR00146">
    <property type="entry name" value="DHPICSNTHASE"/>
</dbReference>
<dbReference type="AlphaFoldDB" id="A0A658QU22"/>
<dbReference type="SMART" id="SM01130">
    <property type="entry name" value="DHDPS"/>
    <property type="match status" value="1"/>
</dbReference>
<organism evidence="5 6">
    <name type="scientific">Caballeronia concitans</name>
    <dbReference type="NCBI Taxonomy" id="1777133"/>
    <lineage>
        <taxon>Bacteria</taxon>
        <taxon>Pseudomonadati</taxon>
        <taxon>Pseudomonadota</taxon>
        <taxon>Betaproteobacteria</taxon>
        <taxon>Burkholderiales</taxon>
        <taxon>Burkholderiaceae</taxon>
        <taxon>Caballeronia</taxon>
    </lineage>
</organism>
<feature type="active site" description="Proton donor/acceptor" evidence="3">
    <location>
        <position position="136"/>
    </location>
</feature>
<evidence type="ECO:0000256" key="4">
    <source>
        <dbReference type="PIRSR" id="PIRSR001365-2"/>
    </source>
</evidence>
<dbReference type="InterPro" id="IPR013785">
    <property type="entry name" value="Aldolase_TIM"/>
</dbReference>
<dbReference type="RefSeq" id="WP_040049862.1">
    <property type="nucleotide sequence ID" value="NZ_FCNV02000002.1"/>
</dbReference>
<protein>
    <submittedName>
        <fullName evidence="5">Dihydrodipicolinate synthetase</fullName>
    </submittedName>
</protein>
<dbReference type="CDD" id="cd00408">
    <property type="entry name" value="DHDPS-like"/>
    <property type="match status" value="1"/>
</dbReference>
<reference evidence="5 6" key="1">
    <citation type="submission" date="2016-01" db="EMBL/GenBank/DDBJ databases">
        <authorList>
            <person name="Peeters C."/>
        </authorList>
    </citation>
    <scope>NUCLEOTIDE SEQUENCE [LARGE SCALE GENOMIC DNA]</scope>
    <source>
        <strain evidence="5">LMG 29315</strain>
    </source>
</reference>
<accession>A0A658QU22</accession>
<dbReference type="GO" id="GO:0008840">
    <property type="term" value="F:4-hydroxy-tetrahydrodipicolinate synthase activity"/>
    <property type="evidence" value="ECO:0007669"/>
    <property type="project" value="TreeGrafter"/>
</dbReference>
<dbReference type="Pfam" id="PF00701">
    <property type="entry name" value="DHDPS"/>
    <property type="match status" value="1"/>
</dbReference>
<dbReference type="Proteomes" id="UP000198263">
    <property type="component" value="Unassembled WGS sequence"/>
</dbReference>
<proteinExistence type="inferred from homology"/>
<keyword evidence="1 2" id="KW-0456">Lyase</keyword>
<dbReference type="PANTHER" id="PTHR12128:SF72">
    <property type="entry name" value="DIHYDRODIPICOLINATE SYNTHASE"/>
    <property type="match status" value="1"/>
</dbReference>